<protein>
    <submittedName>
        <fullName evidence="3">Vacuolar protein sorting-associated protein 54-like</fullName>
    </submittedName>
</protein>
<dbReference type="GeneID" id="104959941"/>
<proteinExistence type="predicted"/>
<dbReference type="RefSeq" id="XP_010786148.1">
    <property type="nucleotide sequence ID" value="XM_010787846.1"/>
</dbReference>
<dbReference type="KEGG" id="ncc:104959941"/>
<feature type="compositionally biased region" description="Low complexity" evidence="1">
    <location>
        <begin position="92"/>
        <end position="101"/>
    </location>
</feature>
<feature type="region of interest" description="Disordered" evidence="1">
    <location>
        <begin position="92"/>
        <end position="147"/>
    </location>
</feature>
<accession>A0A6I9PGQ1</accession>
<dbReference type="OrthoDB" id="8809687at2759"/>
<keyword evidence="2" id="KW-1185">Reference proteome</keyword>
<dbReference type="Proteomes" id="UP000504611">
    <property type="component" value="Unplaced"/>
</dbReference>
<gene>
    <name evidence="3" type="primary">LOC104959941</name>
</gene>
<name>A0A6I9PGQ1_9TELE</name>
<feature type="compositionally biased region" description="Polar residues" evidence="1">
    <location>
        <begin position="129"/>
        <end position="147"/>
    </location>
</feature>
<feature type="compositionally biased region" description="Polar residues" evidence="1">
    <location>
        <begin position="104"/>
        <end position="121"/>
    </location>
</feature>
<evidence type="ECO:0000256" key="1">
    <source>
        <dbReference type="SAM" id="MobiDB-lite"/>
    </source>
</evidence>
<reference evidence="3" key="1">
    <citation type="submission" date="2025-08" db="UniProtKB">
        <authorList>
            <consortium name="RefSeq"/>
        </authorList>
    </citation>
    <scope>IDENTIFICATION</scope>
    <source>
        <tissue evidence="3">Muscle</tissue>
    </source>
</reference>
<evidence type="ECO:0000313" key="2">
    <source>
        <dbReference type="Proteomes" id="UP000504611"/>
    </source>
</evidence>
<dbReference type="AlphaFoldDB" id="A0A6I9PGQ1"/>
<organism evidence="2 3">
    <name type="scientific">Notothenia coriiceps</name>
    <name type="common">black rockcod</name>
    <dbReference type="NCBI Taxonomy" id="8208"/>
    <lineage>
        <taxon>Eukaryota</taxon>
        <taxon>Metazoa</taxon>
        <taxon>Chordata</taxon>
        <taxon>Craniata</taxon>
        <taxon>Vertebrata</taxon>
        <taxon>Euteleostomi</taxon>
        <taxon>Actinopterygii</taxon>
        <taxon>Neopterygii</taxon>
        <taxon>Teleostei</taxon>
        <taxon>Neoteleostei</taxon>
        <taxon>Acanthomorphata</taxon>
        <taxon>Eupercaria</taxon>
        <taxon>Perciformes</taxon>
        <taxon>Notothenioidei</taxon>
        <taxon>Nototheniidae</taxon>
        <taxon>Notothenia</taxon>
    </lineage>
</organism>
<sequence length="147" mass="16034">MMTFPQWFQLLKNVFESFLLFLQRIKATQTVIKNVVLEVLASTQKLRLLEEAALVQEAPPGPELLQGGGAELAYLTHEGLFISDALNEAQQGVQDQSSVGGARNQDQSSVGGARNQDQSSVGGARLQQRDSASGYTETSVSREQSYM</sequence>
<evidence type="ECO:0000313" key="3">
    <source>
        <dbReference type="RefSeq" id="XP_010786148.1"/>
    </source>
</evidence>